<dbReference type="InterPro" id="IPR036390">
    <property type="entry name" value="WH_DNA-bd_sf"/>
</dbReference>
<dbReference type="Gene3D" id="1.10.10.10">
    <property type="entry name" value="Winged helix-like DNA-binding domain superfamily/Winged helix DNA-binding domain"/>
    <property type="match status" value="1"/>
</dbReference>
<protein>
    <recommendedName>
        <fullName evidence="7">Fork-head domain-containing protein</fullName>
    </recommendedName>
</protein>
<reference evidence="9" key="1">
    <citation type="submission" date="2011-03" db="EMBL/GenBank/DDBJ databases">
        <title>The genome sequence of Vavraia culicis strain floridensis.</title>
        <authorList>
            <consortium name="The Broad Institute Genome Sequencing Platform"/>
            <person name="Cuomo C."/>
            <person name="Becnel J."/>
            <person name="Sanscrainte N."/>
            <person name="Young S.K."/>
            <person name="Zeng Q."/>
            <person name="Gargeya S."/>
            <person name="Fitzgerald M."/>
            <person name="Haas B."/>
            <person name="Abouelleil A."/>
            <person name="Alvarado L."/>
            <person name="Arachchi H.M."/>
            <person name="Berlin A."/>
            <person name="Chapman S.B."/>
            <person name="Gearin G."/>
            <person name="Goldberg J."/>
            <person name="Griggs A."/>
            <person name="Gujja S."/>
            <person name="Hansen M."/>
            <person name="Heiman D."/>
            <person name="Howarth C."/>
            <person name="Larimer J."/>
            <person name="Lui A."/>
            <person name="MacDonald P.J.P."/>
            <person name="McCowen C."/>
            <person name="Montmayeur A."/>
            <person name="Murphy C."/>
            <person name="Neiman D."/>
            <person name="Pearson M."/>
            <person name="Priest M."/>
            <person name="Roberts A."/>
            <person name="Saif S."/>
            <person name="Shea T."/>
            <person name="Sisk P."/>
            <person name="Stolte C."/>
            <person name="Sykes S."/>
            <person name="Wortman J."/>
            <person name="Nusbaum C."/>
            <person name="Birren B."/>
        </authorList>
    </citation>
    <scope>NUCLEOTIDE SEQUENCE [LARGE SCALE GENOMIC DNA]</scope>
    <source>
        <strain evidence="9">floridensis</strain>
    </source>
</reference>
<keyword evidence="5 6" id="KW-0539">Nucleus</keyword>
<gene>
    <name evidence="8" type="ORF">VCUG_01729</name>
</gene>
<evidence type="ECO:0000256" key="1">
    <source>
        <dbReference type="ARBA" id="ARBA00004123"/>
    </source>
</evidence>
<evidence type="ECO:0000256" key="3">
    <source>
        <dbReference type="ARBA" id="ARBA00023125"/>
    </source>
</evidence>
<name>L2GUI9_VAVCU</name>
<dbReference type="VEuPathDB" id="MicrosporidiaDB:VCUG_01729"/>
<dbReference type="AlphaFoldDB" id="L2GUI9"/>
<dbReference type="EMBL" id="GL877433">
    <property type="protein sequence ID" value="ELA46770.2"/>
    <property type="molecule type" value="Genomic_DNA"/>
</dbReference>
<evidence type="ECO:0000313" key="8">
    <source>
        <dbReference type="EMBL" id="ELA46770.2"/>
    </source>
</evidence>
<keyword evidence="3 6" id="KW-0238">DNA-binding</keyword>
<feature type="domain" description="Fork-head" evidence="7">
    <location>
        <begin position="82"/>
        <end position="159"/>
    </location>
</feature>
<dbReference type="GO" id="GO:0005634">
    <property type="term" value="C:nucleus"/>
    <property type="evidence" value="ECO:0007669"/>
    <property type="project" value="UniProtKB-SubCell"/>
</dbReference>
<dbReference type="FunFam" id="1.10.10.10:FF:000135">
    <property type="entry name" value="forkhead box protein G1"/>
    <property type="match status" value="1"/>
</dbReference>
<dbReference type="SMART" id="SM00339">
    <property type="entry name" value="FH"/>
    <property type="match status" value="1"/>
</dbReference>
<evidence type="ECO:0000256" key="6">
    <source>
        <dbReference type="PROSITE-ProRule" id="PRU00089"/>
    </source>
</evidence>
<dbReference type="Pfam" id="PF00250">
    <property type="entry name" value="Forkhead"/>
    <property type="match status" value="1"/>
</dbReference>
<evidence type="ECO:0000256" key="5">
    <source>
        <dbReference type="ARBA" id="ARBA00023242"/>
    </source>
</evidence>
<dbReference type="GeneID" id="19879602"/>
<dbReference type="OrthoDB" id="5954824at2759"/>
<dbReference type="InterPro" id="IPR036388">
    <property type="entry name" value="WH-like_DNA-bd_sf"/>
</dbReference>
<evidence type="ECO:0000256" key="2">
    <source>
        <dbReference type="ARBA" id="ARBA00023015"/>
    </source>
</evidence>
<keyword evidence="2" id="KW-0805">Transcription regulation</keyword>
<dbReference type="RefSeq" id="XP_008074736.1">
    <property type="nucleotide sequence ID" value="XM_008076545.1"/>
</dbReference>
<dbReference type="SUPFAM" id="SSF46785">
    <property type="entry name" value="Winged helix' DNA-binding domain"/>
    <property type="match status" value="1"/>
</dbReference>
<dbReference type="GO" id="GO:0043565">
    <property type="term" value="F:sequence-specific DNA binding"/>
    <property type="evidence" value="ECO:0007669"/>
    <property type="project" value="InterPro"/>
</dbReference>
<keyword evidence="4" id="KW-0804">Transcription</keyword>
<evidence type="ECO:0000313" key="9">
    <source>
        <dbReference type="Proteomes" id="UP000011081"/>
    </source>
</evidence>
<dbReference type="InterPro" id="IPR001766">
    <property type="entry name" value="Fork_head_dom"/>
</dbReference>
<dbReference type="HOGENOM" id="CLU_1251509_0_0_1"/>
<dbReference type="Proteomes" id="UP000011081">
    <property type="component" value="Unassembled WGS sequence"/>
</dbReference>
<dbReference type="STRING" id="948595.L2GUI9"/>
<sequence length="221" mass="26145">MMSCSPDREGYRSGFMKKLLAFEHKMNEEYANRTSSTYQYVLMDVFDRKNDDNEKVCIDPRIILDENDSNSAPLWYSNSCNKPAYSYSQLITQALESTDEKKLTLSQIYAYIKDRYAYYRYADPVWQNSIRHNLSLNKNFRKVQRPQNMPGKGGFWVLERISDAEIDEKEDDGVKLVCNVYEKQENTKKFKFLHEEEPVEMNYYQKEDDSLFNGSISLRNT</sequence>
<dbReference type="PROSITE" id="PS00658">
    <property type="entry name" value="FORK_HEAD_2"/>
    <property type="match status" value="1"/>
</dbReference>
<dbReference type="PROSITE" id="PS50039">
    <property type="entry name" value="FORK_HEAD_3"/>
    <property type="match status" value="1"/>
</dbReference>
<dbReference type="InParanoid" id="L2GUI9"/>
<proteinExistence type="predicted"/>
<dbReference type="InterPro" id="IPR030456">
    <property type="entry name" value="TF_fork_head_CS_2"/>
</dbReference>
<comment type="subcellular location">
    <subcellularLocation>
        <location evidence="1 6">Nucleus</location>
    </subcellularLocation>
</comment>
<dbReference type="GO" id="GO:0003700">
    <property type="term" value="F:DNA-binding transcription factor activity"/>
    <property type="evidence" value="ECO:0007669"/>
    <property type="project" value="InterPro"/>
</dbReference>
<organism evidence="8 9">
    <name type="scientific">Vavraia culicis (isolate floridensis)</name>
    <name type="common">Microsporidian parasite</name>
    <dbReference type="NCBI Taxonomy" id="948595"/>
    <lineage>
        <taxon>Eukaryota</taxon>
        <taxon>Fungi</taxon>
        <taxon>Fungi incertae sedis</taxon>
        <taxon>Microsporidia</taxon>
        <taxon>Pleistophoridae</taxon>
        <taxon>Vavraia</taxon>
    </lineage>
</organism>
<feature type="DNA-binding region" description="Fork-head" evidence="6">
    <location>
        <begin position="82"/>
        <end position="159"/>
    </location>
</feature>
<dbReference type="GO" id="GO:0006357">
    <property type="term" value="P:regulation of transcription by RNA polymerase II"/>
    <property type="evidence" value="ECO:0007669"/>
    <property type="project" value="UniProtKB-ARBA"/>
</dbReference>
<dbReference type="OMA" id="SAPLWYS"/>
<dbReference type="PRINTS" id="PR00053">
    <property type="entry name" value="FORKHEAD"/>
</dbReference>
<accession>L2GUI9</accession>
<dbReference type="PANTHER" id="PTHR45881">
    <property type="entry name" value="CHECKPOINT SUPPRESSOR 1-LIKE, ISOFORM A-RELATED"/>
    <property type="match status" value="1"/>
</dbReference>
<evidence type="ECO:0000256" key="4">
    <source>
        <dbReference type="ARBA" id="ARBA00023163"/>
    </source>
</evidence>
<evidence type="ECO:0000259" key="7">
    <source>
        <dbReference type="PROSITE" id="PS50039"/>
    </source>
</evidence>
<keyword evidence="9" id="KW-1185">Reference proteome</keyword>